<reference evidence="2 3" key="1">
    <citation type="submission" date="2016-10" db="EMBL/GenBank/DDBJ databases">
        <authorList>
            <person name="de Groot N.N."/>
        </authorList>
    </citation>
    <scope>NUCLEOTIDE SEQUENCE [LARGE SCALE GENOMIC DNA]</scope>
    <source>
        <strain evidence="2 3">DSM 12992</strain>
    </source>
</reference>
<evidence type="ECO:0000313" key="3">
    <source>
        <dbReference type="Proteomes" id="UP000199263"/>
    </source>
</evidence>
<keyword evidence="3" id="KW-1185">Reference proteome</keyword>
<accession>A0A1I1Q159</accession>
<name>A0A1I1Q159_9CLOT</name>
<dbReference type="EMBL" id="FOMG01000022">
    <property type="protein sequence ID" value="SFD15697.1"/>
    <property type="molecule type" value="Genomic_DNA"/>
</dbReference>
<gene>
    <name evidence="2" type="ORF">SAMN05421842_12246</name>
</gene>
<keyword evidence="1" id="KW-1133">Transmembrane helix</keyword>
<keyword evidence="1" id="KW-0472">Membrane</keyword>
<feature type="transmembrane region" description="Helical" evidence="1">
    <location>
        <begin position="12"/>
        <end position="30"/>
    </location>
</feature>
<protein>
    <recommendedName>
        <fullName evidence="4">Reticulocyte-binding protein</fullName>
    </recommendedName>
</protein>
<proteinExistence type="predicted"/>
<evidence type="ECO:0000313" key="2">
    <source>
        <dbReference type="EMBL" id="SFD15697.1"/>
    </source>
</evidence>
<dbReference type="RefSeq" id="WP_341465530.1">
    <property type="nucleotide sequence ID" value="NZ_FOMG01000022.1"/>
</dbReference>
<dbReference type="STRING" id="119641.SAMN05421842_12246"/>
<keyword evidence="1" id="KW-0812">Transmembrane</keyword>
<evidence type="ECO:0000256" key="1">
    <source>
        <dbReference type="SAM" id="Phobius"/>
    </source>
</evidence>
<dbReference type="AlphaFoldDB" id="A0A1I1Q159"/>
<evidence type="ECO:0008006" key="4">
    <source>
        <dbReference type="Google" id="ProtNLM"/>
    </source>
</evidence>
<organism evidence="2 3">
    <name type="scientific">Clostridium uliginosum</name>
    <dbReference type="NCBI Taxonomy" id="119641"/>
    <lineage>
        <taxon>Bacteria</taxon>
        <taxon>Bacillati</taxon>
        <taxon>Bacillota</taxon>
        <taxon>Clostridia</taxon>
        <taxon>Eubacteriales</taxon>
        <taxon>Clostridiaceae</taxon>
        <taxon>Clostridium</taxon>
    </lineage>
</organism>
<dbReference type="Proteomes" id="UP000199263">
    <property type="component" value="Unassembled WGS sequence"/>
</dbReference>
<sequence length="259" mass="30374">MIKKIKLKDYIIILSILLVISFIVNIYIGINMINYKYRIGRESYLKIEDIKQRNESNMDVLNMSIEQGNIKNEDLLKLYKNYDVITSDVMALWEQYAAYKQNSLSLFSKKIDTKKVIENDIHGKIKEYMSVTLNEAMKNKETKLVLSDDYLNHFSTMQELSEKIYNYFEKFNSQTLPNIVGEEREKEVVKNHYWIDMLEGIYDISGDYTNVQWVVSDAKNVNNVESINDEEIARNSINIKNKKSVNTTDNVNTKENKAK</sequence>